<dbReference type="EMBL" id="VOHM01000010">
    <property type="protein sequence ID" value="TWT25634.1"/>
    <property type="molecule type" value="Genomic_DNA"/>
</dbReference>
<dbReference type="AlphaFoldDB" id="A0A5C5UHI4"/>
<evidence type="ECO:0000259" key="2">
    <source>
        <dbReference type="Pfam" id="PF02481"/>
    </source>
</evidence>
<comment type="caution">
    <text evidence="3">The sequence shown here is derived from an EMBL/GenBank/DDBJ whole genome shotgun (WGS) entry which is preliminary data.</text>
</comment>
<dbReference type="GO" id="GO:0009294">
    <property type="term" value="P:DNA-mediated transformation"/>
    <property type="evidence" value="ECO:0007669"/>
    <property type="project" value="InterPro"/>
</dbReference>
<protein>
    <submittedName>
        <fullName evidence="3">DNA-processing protein DprA</fullName>
    </submittedName>
</protein>
<dbReference type="Gene3D" id="3.40.50.450">
    <property type="match status" value="1"/>
</dbReference>
<dbReference type="PANTHER" id="PTHR43022:SF1">
    <property type="entry name" value="PROTEIN SMF"/>
    <property type="match status" value="1"/>
</dbReference>
<dbReference type="InterPro" id="IPR057666">
    <property type="entry name" value="DrpA_SLOG"/>
</dbReference>
<dbReference type="Proteomes" id="UP000320791">
    <property type="component" value="Unassembled WGS sequence"/>
</dbReference>
<keyword evidence="4" id="KW-1185">Reference proteome</keyword>
<dbReference type="InterPro" id="IPR003488">
    <property type="entry name" value="DprA"/>
</dbReference>
<dbReference type="PANTHER" id="PTHR43022">
    <property type="entry name" value="PROTEIN SMF"/>
    <property type="match status" value="1"/>
</dbReference>
<dbReference type="OrthoDB" id="9785707at2"/>
<sequence>MTFMLSPRDQLIAAIAGVQAQNKGLTQPERSLILKTEGPYELIRQVFEEDLLNIDREAALEAAAKGLEDWENAGYDVIPIFDDRYPHRLRQVHDAPGLIFSEGSQEPSDRGVSVVGSRTATISETRAAADVARCLVDLGITVVSGLALGIDAAAHEAALSQGGRTVAVIGTGLDQTYPTQHAKLRERISRSGQIITQFFPNTPVAKRNFPMRNATMSGYCGATIVIAAGENSGTKHQARAAIGHGRALILTPSVVAKTTWGKEYVDKLQALIAKSPQEAADLAHEALLRTEEINDIFV</sequence>
<organism evidence="3 4">
    <name type="scientific">Corynebacterium canis</name>
    <dbReference type="NCBI Taxonomy" id="679663"/>
    <lineage>
        <taxon>Bacteria</taxon>
        <taxon>Bacillati</taxon>
        <taxon>Actinomycetota</taxon>
        <taxon>Actinomycetes</taxon>
        <taxon>Mycobacteriales</taxon>
        <taxon>Corynebacteriaceae</taxon>
        <taxon>Corynebacterium</taxon>
    </lineage>
</organism>
<evidence type="ECO:0000313" key="4">
    <source>
        <dbReference type="Proteomes" id="UP000320791"/>
    </source>
</evidence>
<dbReference type="Pfam" id="PF02481">
    <property type="entry name" value="DNA_processg_A"/>
    <property type="match status" value="1"/>
</dbReference>
<evidence type="ECO:0000313" key="3">
    <source>
        <dbReference type="EMBL" id="TWT25634.1"/>
    </source>
</evidence>
<gene>
    <name evidence="3" type="ORF">FRX94_05770</name>
</gene>
<proteinExistence type="inferred from homology"/>
<reference evidence="3 4" key="1">
    <citation type="submission" date="2019-08" db="EMBL/GenBank/DDBJ databases">
        <authorList>
            <person name="Lei W."/>
        </authorList>
    </citation>
    <scope>NUCLEOTIDE SEQUENCE [LARGE SCALE GENOMIC DNA]</scope>
    <source>
        <strain evidence="3 4">CCUG 58627</strain>
    </source>
</reference>
<comment type="similarity">
    <text evidence="1">Belongs to the DprA/Smf family.</text>
</comment>
<name>A0A5C5UHI4_9CORY</name>
<evidence type="ECO:0000256" key="1">
    <source>
        <dbReference type="ARBA" id="ARBA00006525"/>
    </source>
</evidence>
<feature type="domain" description="Smf/DprA SLOG" evidence="2">
    <location>
        <begin position="77"/>
        <end position="277"/>
    </location>
</feature>
<accession>A0A5C5UHI4</accession>
<dbReference type="SUPFAM" id="SSF102405">
    <property type="entry name" value="MCP/YpsA-like"/>
    <property type="match status" value="1"/>
</dbReference>